<protein>
    <submittedName>
        <fullName evidence="1">Uncharacterized protein</fullName>
    </submittedName>
</protein>
<accession>A0A1A9V612</accession>
<sequence>MISADFQSNHLRDVCNIRFHSLSSASIPAIIMTVGSDVTIKTEALHEIIVALVGGELLYLGNVLAWWMPLFSSTVTPLLKKTLGERLLIMLTQNGCPNVKDSALRLAKSLWIA</sequence>
<evidence type="ECO:0000313" key="2">
    <source>
        <dbReference type="Proteomes" id="UP000078200"/>
    </source>
</evidence>
<dbReference type="AlphaFoldDB" id="A0A1A9V612"/>
<evidence type="ECO:0000313" key="1">
    <source>
        <dbReference type="EnsemblMetazoa" id="GAUT027116-PA"/>
    </source>
</evidence>
<name>A0A1A9V612_GLOAU</name>
<reference evidence="1" key="1">
    <citation type="submission" date="2020-05" db="UniProtKB">
        <authorList>
            <consortium name="EnsemblMetazoa"/>
        </authorList>
    </citation>
    <scope>IDENTIFICATION</scope>
    <source>
        <strain evidence="1">TTRI</strain>
    </source>
</reference>
<keyword evidence="2" id="KW-1185">Reference proteome</keyword>
<proteinExistence type="predicted"/>
<organism evidence="1 2">
    <name type="scientific">Glossina austeni</name>
    <name type="common">Savannah tsetse fly</name>
    <dbReference type="NCBI Taxonomy" id="7395"/>
    <lineage>
        <taxon>Eukaryota</taxon>
        <taxon>Metazoa</taxon>
        <taxon>Ecdysozoa</taxon>
        <taxon>Arthropoda</taxon>
        <taxon>Hexapoda</taxon>
        <taxon>Insecta</taxon>
        <taxon>Pterygota</taxon>
        <taxon>Neoptera</taxon>
        <taxon>Endopterygota</taxon>
        <taxon>Diptera</taxon>
        <taxon>Brachycera</taxon>
        <taxon>Muscomorpha</taxon>
        <taxon>Hippoboscoidea</taxon>
        <taxon>Glossinidae</taxon>
        <taxon>Glossina</taxon>
    </lineage>
</organism>
<dbReference type="EnsemblMetazoa" id="GAUT027116-RA">
    <property type="protein sequence ID" value="GAUT027116-PA"/>
    <property type="gene ID" value="GAUT027116"/>
</dbReference>
<dbReference type="VEuPathDB" id="VectorBase:GAUT027116"/>
<dbReference type="Proteomes" id="UP000078200">
    <property type="component" value="Unassembled WGS sequence"/>
</dbReference>